<dbReference type="GO" id="GO:0005829">
    <property type="term" value="C:cytosol"/>
    <property type="evidence" value="ECO:0007669"/>
    <property type="project" value="TreeGrafter"/>
</dbReference>
<name>A0A1S1PGG6_9ACTN</name>
<keyword evidence="3" id="KW-1185">Reference proteome</keyword>
<sequence length="196" mass="20584">MSNDLRGRGAAFLDFWRERHLCTLTTVRLDGTPHVIAVGVTLDAQAGVARVITSRRSRKVRLLAGRGGLDAAGRVAVADAGSRVAAVPPTTSGAGEKPSVDGEMPGRPLWNSLADRGVEPVGGASVAASGRVGVPVAVCQVDGGRWSTLEGLAVVRDDPASVAEAERRYAERYRTPRVNPDRVVVEIEVTRVLGSV</sequence>
<proteinExistence type="predicted"/>
<dbReference type="Gene3D" id="2.30.110.10">
    <property type="entry name" value="Electron Transport, Fmn-binding Protein, Chain A"/>
    <property type="match status" value="2"/>
</dbReference>
<dbReference type="RefSeq" id="WP_071067051.1">
    <property type="nucleotide sequence ID" value="NZ_MAXA01000277.1"/>
</dbReference>
<evidence type="ECO:0000256" key="1">
    <source>
        <dbReference type="ARBA" id="ARBA00023002"/>
    </source>
</evidence>
<dbReference type="OrthoDB" id="4551790at2"/>
<gene>
    <name evidence="2" type="ORF">BBK14_29020</name>
</gene>
<dbReference type="Proteomes" id="UP000179769">
    <property type="component" value="Unassembled WGS sequence"/>
</dbReference>
<dbReference type="AlphaFoldDB" id="A0A1S1PGG6"/>
<reference evidence="3" key="1">
    <citation type="submission" date="2016-07" db="EMBL/GenBank/DDBJ databases">
        <title>Frankia sp. NRRL B-16219 Genome sequencing.</title>
        <authorList>
            <person name="Ghodhbane-Gtari F."/>
            <person name="Swanson E."/>
            <person name="Gueddou A."/>
            <person name="Louati M."/>
            <person name="Nouioui I."/>
            <person name="Hezbri K."/>
            <person name="Abebe-Akele F."/>
            <person name="Simpson S."/>
            <person name="Morris K."/>
            <person name="Thomas K."/>
            <person name="Gtari M."/>
            <person name="Tisa L.S."/>
        </authorList>
    </citation>
    <scope>NUCLEOTIDE SEQUENCE [LARGE SCALE GENOMIC DNA]</scope>
    <source>
        <strain evidence="3">NRRL B-16219</strain>
    </source>
</reference>
<dbReference type="InterPro" id="IPR012349">
    <property type="entry name" value="Split_barrel_FMN-bd"/>
</dbReference>
<accession>A0A1S1PGG6</accession>
<dbReference type="EMBL" id="MAXA01000277">
    <property type="protein sequence ID" value="OHV19702.1"/>
    <property type="molecule type" value="Genomic_DNA"/>
</dbReference>
<dbReference type="InterPro" id="IPR052019">
    <property type="entry name" value="F420H2_bilvrd_red/Heme_oxyg"/>
</dbReference>
<comment type="caution">
    <text evidence="2">The sequence shown here is derived from an EMBL/GenBank/DDBJ whole genome shotgun (WGS) entry which is preliminary data.</text>
</comment>
<evidence type="ECO:0000313" key="3">
    <source>
        <dbReference type="Proteomes" id="UP000179769"/>
    </source>
</evidence>
<dbReference type="SUPFAM" id="SSF50475">
    <property type="entry name" value="FMN-binding split barrel"/>
    <property type="match status" value="1"/>
</dbReference>
<evidence type="ECO:0000313" key="2">
    <source>
        <dbReference type="EMBL" id="OHV19702.1"/>
    </source>
</evidence>
<keyword evidence="1" id="KW-0560">Oxidoreductase</keyword>
<protein>
    <submittedName>
        <fullName evidence="2">Pyridoxamine 5'-phosphate oxidase</fullName>
    </submittedName>
</protein>
<dbReference type="PANTHER" id="PTHR35176">
    <property type="entry name" value="HEME OXYGENASE HI_0854-RELATED"/>
    <property type="match status" value="1"/>
</dbReference>
<dbReference type="PANTHER" id="PTHR35176:SF1">
    <property type="entry name" value="F420H(2)-DEPENDENT BILIVERDIN REDUCTASE"/>
    <property type="match status" value="1"/>
</dbReference>
<organism evidence="2 3">
    <name type="scientific">Parafrankia soli</name>
    <dbReference type="NCBI Taxonomy" id="2599596"/>
    <lineage>
        <taxon>Bacteria</taxon>
        <taxon>Bacillati</taxon>
        <taxon>Actinomycetota</taxon>
        <taxon>Actinomycetes</taxon>
        <taxon>Frankiales</taxon>
        <taxon>Frankiaceae</taxon>
        <taxon>Parafrankia</taxon>
    </lineage>
</organism>
<dbReference type="GO" id="GO:0016627">
    <property type="term" value="F:oxidoreductase activity, acting on the CH-CH group of donors"/>
    <property type="evidence" value="ECO:0007669"/>
    <property type="project" value="TreeGrafter"/>
</dbReference>
<dbReference type="GO" id="GO:0070967">
    <property type="term" value="F:coenzyme F420 binding"/>
    <property type="evidence" value="ECO:0007669"/>
    <property type="project" value="TreeGrafter"/>
</dbReference>